<dbReference type="InterPro" id="IPR050129">
    <property type="entry name" value="Zn_alcohol_dh"/>
</dbReference>
<evidence type="ECO:0000313" key="6">
    <source>
        <dbReference type="EMBL" id="PSL17208.1"/>
    </source>
</evidence>
<dbReference type="Pfam" id="PF00107">
    <property type="entry name" value="ADH_zinc_N"/>
    <property type="match status" value="1"/>
</dbReference>
<proteinExistence type="inferred from homology"/>
<comment type="similarity">
    <text evidence="4">Belongs to the zinc-containing alcohol dehydrogenase family.</text>
</comment>
<comment type="caution">
    <text evidence="6">The sequence shown here is derived from an EMBL/GenBank/DDBJ whole genome shotgun (WGS) entry which is preliminary data.</text>
</comment>
<comment type="cofactor">
    <cofactor evidence="4">
        <name>Zn(2+)</name>
        <dbReference type="ChEBI" id="CHEBI:29105"/>
    </cofactor>
</comment>
<dbReference type="Pfam" id="PF08240">
    <property type="entry name" value="ADH_N"/>
    <property type="match status" value="1"/>
</dbReference>
<dbReference type="Gene3D" id="3.40.50.720">
    <property type="entry name" value="NAD(P)-binding Rossmann-like Domain"/>
    <property type="match status" value="1"/>
</dbReference>
<dbReference type="PANTHER" id="PTHR43401">
    <property type="entry name" value="L-THREONINE 3-DEHYDROGENASE"/>
    <property type="match status" value="1"/>
</dbReference>
<evidence type="ECO:0000256" key="3">
    <source>
        <dbReference type="ARBA" id="ARBA00023002"/>
    </source>
</evidence>
<dbReference type="InterPro" id="IPR036291">
    <property type="entry name" value="NAD(P)-bd_dom_sf"/>
</dbReference>
<evidence type="ECO:0000259" key="5">
    <source>
        <dbReference type="SMART" id="SM00829"/>
    </source>
</evidence>
<protein>
    <submittedName>
        <fullName evidence="6">L-iditol 2-dehydrogenase</fullName>
    </submittedName>
</protein>
<dbReference type="InterPro" id="IPR013149">
    <property type="entry name" value="ADH-like_C"/>
</dbReference>
<dbReference type="InterPro" id="IPR013154">
    <property type="entry name" value="ADH-like_N"/>
</dbReference>
<dbReference type="InterPro" id="IPR020843">
    <property type="entry name" value="ER"/>
</dbReference>
<dbReference type="InterPro" id="IPR011032">
    <property type="entry name" value="GroES-like_sf"/>
</dbReference>
<dbReference type="GO" id="GO:0008270">
    <property type="term" value="F:zinc ion binding"/>
    <property type="evidence" value="ECO:0007669"/>
    <property type="project" value="InterPro"/>
</dbReference>
<evidence type="ECO:0000256" key="1">
    <source>
        <dbReference type="ARBA" id="ARBA00022723"/>
    </source>
</evidence>
<dbReference type="SUPFAM" id="SSF51735">
    <property type="entry name" value="NAD(P)-binding Rossmann-fold domains"/>
    <property type="match status" value="1"/>
</dbReference>
<dbReference type="SMART" id="SM00829">
    <property type="entry name" value="PKS_ER"/>
    <property type="match status" value="1"/>
</dbReference>
<feature type="domain" description="Enoyl reductase (ER)" evidence="5">
    <location>
        <begin position="14"/>
        <end position="326"/>
    </location>
</feature>
<keyword evidence="3" id="KW-0560">Oxidoreductase</keyword>
<gene>
    <name evidence="6" type="ORF">CLV88_12060</name>
</gene>
<dbReference type="PROSITE" id="PS00059">
    <property type="entry name" value="ADH_ZINC"/>
    <property type="match status" value="1"/>
</dbReference>
<sequence length="343" mass="36521">MTRTMRAAMLVEPGRFEIQDVPRPVPGPGEALIRITRTGICGTDMHIFHGHYAAENLPMIPGHEFTGTVCELGPGATGLTCGQPVVVDMNIGCQRCYWCRRNEVLNCPEMQQIGITMDGAFAEYIAVPARLVIPAPADMAAEILALTEPLACVVRAARKANITFGQSVVVIGAGPIGNLHVQLLRTIGAAPIIVADLSADRVEMALASGADIGVSDPAKIEQAVLDATDGRGADVVIESVGHPGLYEQATKLMRKGGHLAAFGLTAPNETLSLDILTTILEENSIKGSVAGMGEDMHDALTLLRHGRIDTTFFTGADYALDDIQSAFDSFLERPKDLKTQIIL</sequence>
<dbReference type="Proteomes" id="UP000240418">
    <property type="component" value="Unassembled WGS sequence"/>
</dbReference>
<dbReference type="GO" id="GO:0016616">
    <property type="term" value="F:oxidoreductase activity, acting on the CH-OH group of donors, NAD or NADP as acceptor"/>
    <property type="evidence" value="ECO:0007669"/>
    <property type="project" value="UniProtKB-ARBA"/>
</dbReference>
<evidence type="ECO:0000256" key="4">
    <source>
        <dbReference type="RuleBase" id="RU361277"/>
    </source>
</evidence>
<keyword evidence="2 4" id="KW-0862">Zinc</keyword>
<dbReference type="EMBL" id="PYGJ01000020">
    <property type="protein sequence ID" value="PSL17208.1"/>
    <property type="molecule type" value="Genomic_DNA"/>
</dbReference>
<dbReference type="SUPFAM" id="SSF50129">
    <property type="entry name" value="GroES-like"/>
    <property type="match status" value="1"/>
</dbReference>
<dbReference type="PANTHER" id="PTHR43401:SF2">
    <property type="entry name" value="L-THREONINE 3-DEHYDROGENASE"/>
    <property type="match status" value="1"/>
</dbReference>
<organism evidence="6 7">
    <name type="scientific">Shimia abyssi</name>
    <dbReference type="NCBI Taxonomy" id="1662395"/>
    <lineage>
        <taxon>Bacteria</taxon>
        <taxon>Pseudomonadati</taxon>
        <taxon>Pseudomonadota</taxon>
        <taxon>Alphaproteobacteria</taxon>
        <taxon>Rhodobacterales</taxon>
        <taxon>Roseobacteraceae</taxon>
    </lineage>
</organism>
<accession>A0A2P8F673</accession>
<keyword evidence="1 4" id="KW-0479">Metal-binding</keyword>
<dbReference type="AlphaFoldDB" id="A0A2P8F673"/>
<dbReference type="RefSeq" id="WP_207797116.1">
    <property type="nucleotide sequence ID" value="NZ_PYGJ01000020.1"/>
</dbReference>
<keyword evidence="7" id="KW-1185">Reference proteome</keyword>
<evidence type="ECO:0000256" key="2">
    <source>
        <dbReference type="ARBA" id="ARBA00022833"/>
    </source>
</evidence>
<dbReference type="InterPro" id="IPR002328">
    <property type="entry name" value="ADH_Zn_CS"/>
</dbReference>
<evidence type="ECO:0000313" key="7">
    <source>
        <dbReference type="Proteomes" id="UP000240418"/>
    </source>
</evidence>
<dbReference type="Gene3D" id="3.90.180.10">
    <property type="entry name" value="Medium-chain alcohol dehydrogenases, catalytic domain"/>
    <property type="match status" value="1"/>
</dbReference>
<reference evidence="6 7" key="1">
    <citation type="submission" date="2018-03" db="EMBL/GenBank/DDBJ databases">
        <title>Genomic Encyclopedia of Archaeal and Bacterial Type Strains, Phase II (KMG-II): from individual species to whole genera.</title>
        <authorList>
            <person name="Goeker M."/>
        </authorList>
    </citation>
    <scope>NUCLEOTIDE SEQUENCE [LARGE SCALE GENOMIC DNA]</scope>
    <source>
        <strain evidence="6 7">DSM 100673</strain>
    </source>
</reference>
<name>A0A2P8F673_9RHOB</name>